<comment type="caution">
    <text evidence="4">The sequence shown here is derived from an EMBL/GenBank/DDBJ whole genome shotgun (WGS) entry which is preliminary data.</text>
</comment>
<evidence type="ECO:0000313" key="4">
    <source>
        <dbReference type="EMBL" id="CAF1201527.1"/>
    </source>
</evidence>
<organism evidence="4 5">
    <name type="scientific">Rotaria sordida</name>
    <dbReference type="NCBI Taxonomy" id="392033"/>
    <lineage>
        <taxon>Eukaryota</taxon>
        <taxon>Metazoa</taxon>
        <taxon>Spiralia</taxon>
        <taxon>Gnathifera</taxon>
        <taxon>Rotifera</taxon>
        <taxon>Eurotatoria</taxon>
        <taxon>Bdelloidea</taxon>
        <taxon>Philodinida</taxon>
        <taxon>Philodinidae</taxon>
        <taxon>Rotaria</taxon>
    </lineage>
</organism>
<dbReference type="InterPro" id="IPR056457">
    <property type="entry name" value="DOP1_C"/>
</dbReference>
<evidence type="ECO:0000313" key="5">
    <source>
        <dbReference type="Proteomes" id="UP000663870"/>
    </source>
</evidence>
<dbReference type="PANTHER" id="PTHR14042">
    <property type="entry name" value="DOPEY-RELATED"/>
    <property type="match status" value="1"/>
</dbReference>
<dbReference type="Proteomes" id="UP000663870">
    <property type="component" value="Unassembled WGS sequence"/>
</dbReference>
<feature type="domain" description="DOP1-like C-terminal" evidence="2">
    <location>
        <begin position="1242"/>
        <end position="1741"/>
    </location>
</feature>
<feature type="coiled-coil region" evidence="1">
    <location>
        <begin position="218"/>
        <end position="245"/>
    </location>
</feature>
<dbReference type="GO" id="GO:0005802">
    <property type="term" value="C:trans-Golgi network"/>
    <property type="evidence" value="ECO:0007669"/>
    <property type="project" value="TreeGrafter"/>
</dbReference>
<dbReference type="EMBL" id="CAJNOL010000794">
    <property type="protein sequence ID" value="CAF1201527.1"/>
    <property type="molecule type" value="Genomic_DNA"/>
</dbReference>
<protein>
    <recommendedName>
        <fullName evidence="6">Dopey N-terminal domain-containing protein</fullName>
    </recommendedName>
</protein>
<reference evidence="4" key="1">
    <citation type="submission" date="2021-02" db="EMBL/GenBank/DDBJ databases">
        <authorList>
            <person name="Nowell W R."/>
        </authorList>
    </citation>
    <scope>NUCLEOTIDE SEQUENCE</scope>
</reference>
<proteinExistence type="predicted"/>
<dbReference type="GO" id="GO:0005829">
    <property type="term" value="C:cytosol"/>
    <property type="evidence" value="ECO:0007669"/>
    <property type="project" value="GOC"/>
</dbReference>
<feature type="domain" description="DOP1-like TPR" evidence="3">
    <location>
        <begin position="970"/>
        <end position="1070"/>
    </location>
</feature>
<name>A0A814WQK9_9BILA</name>
<dbReference type="PANTHER" id="PTHR14042:SF24">
    <property type="entry name" value="PROTEIN DOPEY-1 HOMOLOG"/>
    <property type="match status" value="1"/>
</dbReference>
<gene>
    <name evidence="4" type="ORF">JXQ802_LOCUS24448</name>
</gene>
<dbReference type="Pfam" id="PF24601">
    <property type="entry name" value="TPR_DOP1"/>
    <property type="match status" value="2"/>
</dbReference>
<evidence type="ECO:0000259" key="2">
    <source>
        <dbReference type="Pfam" id="PF24598"/>
    </source>
</evidence>
<dbReference type="Pfam" id="PF24598">
    <property type="entry name" value="DOP1_C"/>
    <property type="match status" value="1"/>
</dbReference>
<evidence type="ECO:0000256" key="1">
    <source>
        <dbReference type="SAM" id="Coils"/>
    </source>
</evidence>
<dbReference type="InterPro" id="IPR040314">
    <property type="entry name" value="DOP1"/>
</dbReference>
<dbReference type="GO" id="GO:0005768">
    <property type="term" value="C:endosome"/>
    <property type="evidence" value="ECO:0007669"/>
    <property type="project" value="TreeGrafter"/>
</dbReference>
<evidence type="ECO:0000259" key="3">
    <source>
        <dbReference type="Pfam" id="PF24601"/>
    </source>
</evidence>
<sequence length="1776" mass="209463">MNYLLLIYEQVYHPSKKLTSINIQQENNYSETLKTFNMLLDTLEPYFIWEFLTKNFDIILNQQEDNNFITARSTIEQICGIIDMLLDIFSLENSLDTQLEHLSEMLYHLIQIINDNFEKLTSNQIILCIKLLLKIFKNIIFTNTNHHLSIFRCSFNYQNEIFDNYLTIYNIEDDNEHTTFIDNEYSTDIYNKLLRTDSINELENPNLIIEQENLNDIEQLLHQMIHKVEKQLDKLNNQLFDNKKSRLSTKTVLESINNIEKSIELYKKFFHRFIITYLIDQNQVLINDKFQSIYSIIQNKNNDNLLIICNRYRQLNEFRLKLTNNVDHYIIAFENCCKLLTEFCCFPIQSSLNNQSFLPKGKTDFDDWSMDICVLSLCISDHFSLQTIAISVLIELFGYTLSLYSSNKKNSIDILANNQLIISSFTYEQVLLLINETEFFQYIIAYFWEYLNDKYDREYNLKASHILSILHSMLPNNLCEDLIYNQLSLINIQQIEIDIKIIEEYKKFFKLWNSIRNIPHIKNEHITKSFQHCLIYILKILKESNDYCLKSIVQKWTYDCFTHGDVCRIFDILLIMLLHSDTARVSIQRFDPIIHKEFFLDQQININEIKFSMIPDDENNEDYDDEFVHDDKVQEEETDHDKRIRAISSINLSESIDHIKSSPQIIKFPTISNLSQPILSNIRSLSPPTLFKSVRQRRSTIQTVFNRNNIQFESSNNTIINNSSHSHSIPNSSIISESNLSQINDSMDFQYAYILLYTQPYDHNRIILSLNIIDSLFDLIPQQLIQTLLITSNIQSLPISIHNKQMHELFLKHRRSIEGNDFDLSNKNTQEYQSYLYLLLNILLIYTYSYHPKYFDIQKNRIIHIRSLILLTRICHDLSYICMDNTMLINYIINLFKKLSFQKIILCLFNRFINKESDLLKIKLIYDYNNELLNDQLTKEYLKQLIHLLEEIILLENIIYSIDINLIDQLTINQTIFLSTILQYLKQIHSIENHHYIINLIVRILPHCGSALKTISIRVIEQICRNLTFVVQYYSQQETKFEFKQLSSFDAIDYIIDLIQRLSYICNYCIGNTVHNTQHFTQTLCPQHWIKRIKINTNDLSDARQSILNKLPLILSSLLFIWKTLSINQINSIWLAKNIKLIRDKIIEFISSLTKSNGVSFLRAIILCWGERKQQQQQQQQQKPSIIQRDNVNEIQALIDILMNINNYTTNDIIYNMNKLLRNLSTTNNKKKQNYIVWCLQFLLAYLEQQKNVSIDCWSILAIMFKECLSPSMSSSVTFLIIRILSFYVKQSPFMVEKRDLKDLQDVTIKVLENCNTIVASSLEQTNWLRKNLQVRITQSEPNTQRITTDSFNELDRSLNNENTSLDFDDNSQSMNSSLIALTILAEHITKLLDIIYNLTDEKDRIIGPYLQNLVNNVMPYVRIHVSLNVPSYRSASILLLNISQYSYTKKTWKKEVFEHLFDIGFFQVDLLTLNLWKIIISNMITDEKPTSFRDVMNRINAVQTGLLFSKEQEYEQRVMLIKRFAFVIYSSEKDQCNRHLPDILECIADLLKLPQVPIVYTQIYLVFRALLIRISNKNLISFWPILIAELIQILLQLEQDLLFDIEGDIKSNIQRMTTSDITLTNISNGSSDSNPLLKMYLYACKLLDILLAIPYSELYHFQLFRSAFVTDHNITNSNSHIDIFITFSIRLFKLLEKKLQLMPISIHNQLPIIKNLNHPLIRLRTISNIIELFPFFNCLTKMHTNDNLYLNNEQILLSDTMNEIETSVLEDFIES</sequence>
<keyword evidence="1" id="KW-0175">Coiled coil</keyword>
<feature type="domain" description="DOP1-like TPR" evidence="3">
    <location>
        <begin position="752"/>
        <end position="961"/>
    </location>
</feature>
<evidence type="ECO:0008006" key="6">
    <source>
        <dbReference type="Google" id="ProtNLM"/>
    </source>
</evidence>
<dbReference type="GO" id="GO:0006895">
    <property type="term" value="P:Golgi to endosome transport"/>
    <property type="evidence" value="ECO:0007669"/>
    <property type="project" value="InterPro"/>
</dbReference>
<accession>A0A814WQK9</accession>
<dbReference type="InterPro" id="IPR056459">
    <property type="entry name" value="TPR_DOP1"/>
</dbReference>
<keyword evidence="5" id="KW-1185">Reference proteome</keyword>